<dbReference type="AlphaFoldDB" id="A0A5J9SXU4"/>
<organism evidence="3 4">
    <name type="scientific">Eragrostis curvula</name>
    <name type="common">weeping love grass</name>
    <dbReference type="NCBI Taxonomy" id="38414"/>
    <lineage>
        <taxon>Eukaryota</taxon>
        <taxon>Viridiplantae</taxon>
        <taxon>Streptophyta</taxon>
        <taxon>Embryophyta</taxon>
        <taxon>Tracheophyta</taxon>
        <taxon>Spermatophyta</taxon>
        <taxon>Magnoliopsida</taxon>
        <taxon>Liliopsida</taxon>
        <taxon>Poales</taxon>
        <taxon>Poaceae</taxon>
        <taxon>PACMAD clade</taxon>
        <taxon>Chloridoideae</taxon>
        <taxon>Eragrostideae</taxon>
        <taxon>Eragrostidinae</taxon>
        <taxon>Eragrostis</taxon>
    </lineage>
</organism>
<dbReference type="EMBL" id="RWGY01000140">
    <property type="protein sequence ID" value="TVU03802.1"/>
    <property type="molecule type" value="Genomic_DNA"/>
</dbReference>
<proteinExistence type="predicted"/>
<evidence type="ECO:0000313" key="3">
    <source>
        <dbReference type="EMBL" id="TVU03802.1"/>
    </source>
</evidence>
<dbReference type="GO" id="GO:0005886">
    <property type="term" value="C:plasma membrane"/>
    <property type="evidence" value="ECO:0007669"/>
    <property type="project" value="TreeGrafter"/>
</dbReference>
<feature type="domain" description="RIN4 pathogenic type III effector avirulence factor Avr cleavage site" evidence="2">
    <location>
        <begin position="87"/>
        <end position="120"/>
    </location>
</feature>
<dbReference type="OrthoDB" id="618929at2759"/>
<dbReference type="PANTHER" id="PTHR33159:SF29">
    <property type="entry name" value="OS11G0482200 PROTEIN"/>
    <property type="match status" value="1"/>
</dbReference>
<feature type="non-terminal residue" evidence="3">
    <location>
        <position position="1"/>
    </location>
</feature>
<accession>A0A5J9SXU4</accession>
<dbReference type="InterPro" id="IPR040387">
    <property type="entry name" value="RIN4/NOI4"/>
</dbReference>
<feature type="region of interest" description="Disordered" evidence="1">
    <location>
        <begin position="119"/>
        <end position="145"/>
    </location>
</feature>
<feature type="compositionally biased region" description="Basic and acidic residues" evidence="1">
    <location>
        <begin position="65"/>
        <end position="77"/>
    </location>
</feature>
<name>A0A5J9SXU4_9POAL</name>
<evidence type="ECO:0000256" key="1">
    <source>
        <dbReference type="SAM" id="MobiDB-lite"/>
    </source>
</evidence>
<evidence type="ECO:0000259" key="2">
    <source>
        <dbReference type="Pfam" id="PF05627"/>
    </source>
</evidence>
<dbReference type="Pfam" id="PF05627">
    <property type="entry name" value="AvrRpt-cleavage"/>
    <property type="match status" value="2"/>
</dbReference>
<dbReference type="InterPro" id="IPR008700">
    <property type="entry name" value="TypeIII_avirulence_cleave"/>
</dbReference>
<gene>
    <name evidence="3" type="ORF">EJB05_50650</name>
</gene>
<dbReference type="Gramene" id="TVU03802">
    <property type="protein sequence ID" value="TVU03802"/>
    <property type="gene ID" value="EJB05_50650"/>
</dbReference>
<dbReference type="PANTHER" id="PTHR33159">
    <property type="entry name" value="RPM1-INTERACTING PROTEIN 4 (RIN4) FAMILY PROTEIN"/>
    <property type="match status" value="1"/>
</dbReference>
<evidence type="ECO:0000313" key="4">
    <source>
        <dbReference type="Proteomes" id="UP000324897"/>
    </source>
</evidence>
<sequence length="498" mass="55243">MAGNGVNIPKFGEWKASDGATPYTMVFENASRKRRTNSGITPPPGASPARMGTVPAGHRTPPRTVDAKPVKSTDRANRSRNQGNAGQGGSVPTWGQWNNNNGAGADNYTLIFDELHKGKKSAPPTPTMAQPQRATPTRTTRPDLYDDRKYTFSSEGRKTLLKARVRARTYTHRLGLKDTSIDVPLQMITHPCLNTSIPLLPKVPVAFVVAGVVSLFKRYCSRKGHSSLKSCPESRSQALFKRYWPHSETFRRDLDGATYPVIILRKLLKQGTGWCYVSSHTLAAKPNTWRAQYIREEAQEGNGDLILTTLKNARQGHYVVEDDDGDMVYLVFGVHTPTRIHGSSSASWRPVRQRQAMDLDGVGRRDGSEGIGQVRGCERGVARLDGAGAAHEEVDQADAHGLLLPPHRRRQRCEVGMQRRHVLGRGGVVRVGDGRGHRRQVDVGRGLHHRPLERGGAHRSVEIFVISPPNRWLRRNAHLRMDFVIMLTKSICSPVECP</sequence>
<feature type="compositionally biased region" description="Low complexity" evidence="1">
    <location>
        <begin position="129"/>
        <end position="139"/>
    </location>
</feature>
<comment type="caution">
    <text evidence="3">The sequence shown here is derived from an EMBL/GenBank/DDBJ whole genome shotgun (WGS) entry which is preliminary data.</text>
</comment>
<reference evidence="3 4" key="1">
    <citation type="journal article" date="2019" name="Sci. Rep.">
        <title>A high-quality genome of Eragrostis curvula grass provides insights into Poaceae evolution and supports new strategies to enhance forage quality.</title>
        <authorList>
            <person name="Carballo J."/>
            <person name="Santos B.A.C.M."/>
            <person name="Zappacosta D."/>
            <person name="Garbus I."/>
            <person name="Selva J.P."/>
            <person name="Gallo C.A."/>
            <person name="Diaz A."/>
            <person name="Albertini E."/>
            <person name="Caccamo M."/>
            <person name="Echenique V."/>
        </authorList>
    </citation>
    <scope>NUCLEOTIDE SEQUENCE [LARGE SCALE GENOMIC DNA]</scope>
    <source>
        <strain evidence="4">cv. Victoria</strain>
        <tissue evidence="3">Leaf</tissue>
    </source>
</reference>
<protein>
    <recommendedName>
        <fullName evidence="2">RIN4 pathogenic type III effector avirulence factor Avr cleavage site domain-containing protein</fullName>
    </recommendedName>
</protein>
<feature type="domain" description="RIN4 pathogenic type III effector avirulence factor Avr cleavage site" evidence="2">
    <location>
        <begin position="4"/>
        <end position="35"/>
    </location>
</feature>
<dbReference type="Proteomes" id="UP000324897">
    <property type="component" value="Unassembled WGS sequence"/>
</dbReference>
<keyword evidence="4" id="KW-1185">Reference proteome</keyword>
<feature type="region of interest" description="Disordered" evidence="1">
    <location>
        <begin position="1"/>
        <end position="95"/>
    </location>
</feature>